<protein>
    <submittedName>
        <fullName evidence="3">Uncharacterized protein</fullName>
    </submittedName>
</protein>
<dbReference type="SUPFAM" id="SSF48439">
    <property type="entry name" value="Protein prenylyltransferase"/>
    <property type="match status" value="1"/>
</dbReference>
<dbReference type="SMART" id="SM00028">
    <property type="entry name" value="TPR"/>
    <property type="match status" value="4"/>
</dbReference>
<proteinExistence type="predicted"/>
<evidence type="ECO:0000313" key="3">
    <source>
        <dbReference type="EMBL" id="VAW51893.1"/>
    </source>
</evidence>
<dbReference type="AlphaFoldDB" id="A0A3B0WHU0"/>
<evidence type="ECO:0000256" key="1">
    <source>
        <dbReference type="ARBA" id="ARBA00022737"/>
    </source>
</evidence>
<keyword evidence="1" id="KW-0677">Repeat</keyword>
<name>A0A3B0WHU0_9ZZZZ</name>
<dbReference type="PROSITE" id="PS50005">
    <property type="entry name" value="TPR"/>
    <property type="match status" value="3"/>
</dbReference>
<dbReference type="PROSITE" id="PS50293">
    <property type="entry name" value="TPR_REGION"/>
    <property type="match status" value="1"/>
</dbReference>
<dbReference type="Pfam" id="PF13414">
    <property type="entry name" value="TPR_11"/>
    <property type="match status" value="1"/>
</dbReference>
<dbReference type="EMBL" id="UOFD01000037">
    <property type="protein sequence ID" value="VAW51893.1"/>
    <property type="molecule type" value="Genomic_DNA"/>
</dbReference>
<dbReference type="InterPro" id="IPR011990">
    <property type="entry name" value="TPR-like_helical_dom_sf"/>
</dbReference>
<dbReference type="PANTHER" id="PTHR44858">
    <property type="entry name" value="TETRATRICOPEPTIDE REPEAT PROTEIN 6"/>
    <property type="match status" value="1"/>
</dbReference>
<dbReference type="InterPro" id="IPR050498">
    <property type="entry name" value="Ycf3"/>
</dbReference>
<dbReference type="Pfam" id="PF13181">
    <property type="entry name" value="TPR_8"/>
    <property type="match status" value="1"/>
</dbReference>
<keyword evidence="2" id="KW-0802">TPR repeat</keyword>
<dbReference type="PANTHER" id="PTHR44858:SF1">
    <property type="entry name" value="UDP-N-ACETYLGLUCOSAMINE--PEPTIDE N-ACETYLGLUCOSAMINYLTRANSFERASE SPINDLY-RELATED"/>
    <property type="match status" value="1"/>
</dbReference>
<dbReference type="InterPro" id="IPR019734">
    <property type="entry name" value="TPR_rpt"/>
</dbReference>
<evidence type="ECO:0000256" key="2">
    <source>
        <dbReference type="ARBA" id="ARBA00022803"/>
    </source>
</evidence>
<accession>A0A3B0WHU0</accession>
<dbReference type="Gene3D" id="1.25.40.10">
    <property type="entry name" value="Tetratricopeptide repeat domain"/>
    <property type="match status" value="2"/>
</dbReference>
<sequence length="267" mass="29879">MFLQRLYNVIKLPIAIIVSLLLLSAATTRADIKSLDEAEKRITLLTVEIKINPQSADLYVKRGDLYFDTHDFDSAVKDYTAAISIDNSLDTAWFGRGMAQGRMGFISEGIDDLSVYIERNPEDSVALTKRGVRYLWIGDKLNAQRDLQKAIKIDPDNAEAHDDLGVVLSQKGDYKQAINHFRRTITLDPSYQKGHHNLAMALYITENDLLALASVNQSLALKPNSRGSLMLKSKILAGLGRMEEARQLEDEAIFLPEANWSETAPIE</sequence>
<gene>
    <name evidence="3" type="ORF">MNBD_GAMMA06-2081</name>
</gene>
<organism evidence="3">
    <name type="scientific">hydrothermal vent metagenome</name>
    <dbReference type="NCBI Taxonomy" id="652676"/>
    <lineage>
        <taxon>unclassified sequences</taxon>
        <taxon>metagenomes</taxon>
        <taxon>ecological metagenomes</taxon>
    </lineage>
</organism>
<reference evidence="3" key="1">
    <citation type="submission" date="2018-06" db="EMBL/GenBank/DDBJ databases">
        <authorList>
            <person name="Zhirakovskaya E."/>
        </authorList>
    </citation>
    <scope>NUCLEOTIDE SEQUENCE</scope>
</reference>